<evidence type="ECO:0000256" key="6">
    <source>
        <dbReference type="ARBA" id="ARBA00022833"/>
    </source>
</evidence>
<name>A0A3N4JWV8_9PEZI</name>
<evidence type="ECO:0000256" key="7">
    <source>
        <dbReference type="ARBA" id="ARBA00023159"/>
    </source>
</evidence>
<feature type="compositionally biased region" description="Basic residues" evidence="10">
    <location>
        <begin position="131"/>
        <end position="140"/>
    </location>
</feature>
<proteinExistence type="predicted"/>
<dbReference type="GO" id="GO:0003682">
    <property type="term" value="F:chromatin binding"/>
    <property type="evidence" value="ECO:0007669"/>
    <property type="project" value="TreeGrafter"/>
</dbReference>
<dbReference type="GO" id="GO:0005634">
    <property type="term" value="C:nucleus"/>
    <property type="evidence" value="ECO:0007669"/>
    <property type="project" value="UniProtKB-SubCell"/>
</dbReference>
<keyword evidence="7" id="KW-0010">Activator</keyword>
<dbReference type="PROSITE" id="PS51504">
    <property type="entry name" value="H15"/>
    <property type="match status" value="1"/>
</dbReference>
<evidence type="ECO:0000259" key="11">
    <source>
        <dbReference type="PROSITE" id="PS50016"/>
    </source>
</evidence>
<feature type="compositionally biased region" description="Polar residues" evidence="10">
    <location>
        <begin position="72"/>
        <end position="84"/>
    </location>
</feature>
<dbReference type="PROSITE" id="PS01359">
    <property type="entry name" value="ZF_PHD_1"/>
    <property type="match status" value="1"/>
</dbReference>
<dbReference type="Gene3D" id="3.30.40.10">
    <property type="entry name" value="Zinc/RING finger domain, C3HC4 (zinc finger)"/>
    <property type="match status" value="1"/>
</dbReference>
<feature type="region of interest" description="Disordered" evidence="10">
    <location>
        <begin position="72"/>
        <end position="155"/>
    </location>
</feature>
<dbReference type="GO" id="GO:0045814">
    <property type="term" value="P:negative regulation of gene expression, epigenetic"/>
    <property type="evidence" value="ECO:0007669"/>
    <property type="project" value="TreeGrafter"/>
</dbReference>
<dbReference type="InterPro" id="IPR019786">
    <property type="entry name" value="Zinc_finger_PHD-type_CS"/>
</dbReference>
<keyword evidence="8" id="KW-0539">Nucleus</keyword>
<keyword evidence="4" id="KW-0479">Metal-binding</keyword>
<gene>
    <name evidence="13" type="ORF">L873DRAFT_1761616</name>
</gene>
<dbReference type="InterPro" id="IPR011011">
    <property type="entry name" value="Znf_FYVE_PHD"/>
</dbReference>
<accession>A0A3N4JWV8</accession>
<dbReference type="PANTHER" id="PTHR12628">
    <property type="entry name" value="POLYCOMB-LIKE TRANSCRIPTION FACTOR"/>
    <property type="match status" value="1"/>
</dbReference>
<protein>
    <recommendedName>
        <fullName evidence="2">Histone H1</fullName>
    </recommendedName>
</protein>
<evidence type="ECO:0000256" key="4">
    <source>
        <dbReference type="ARBA" id="ARBA00022723"/>
    </source>
</evidence>
<reference evidence="13 14" key="1">
    <citation type="journal article" date="2018" name="Nat. Ecol. Evol.">
        <title>Pezizomycetes genomes reveal the molecular basis of ectomycorrhizal truffle lifestyle.</title>
        <authorList>
            <person name="Murat C."/>
            <person name="Payen T."/>
            <person name="Noel B."/>
            <person name="Kuo A."/>
            <person name="Morin E."/>
            <person name="Chen J."/>
            <person name="Kohler A."/>
            <person name="Krizsan K."/>
            <person name="Balestrini R."/>
            <person name="Da Silva C."/>
            <person name="Montanini B."/>
            <person name="Hainaut M."/>
            <person name="Levati E."/>
            <person name="Barry K.W."/>
            <person name="Belfiori B."/>
            <person name="Cichocki N."/>
            <person name="Clum A."/>
            <person name="Dockter R.B."/>
            <person name="Fauchery L."/>
            <person name="Guy J."/>
            <person name="Iotti M."/>
            <person name="Le Tacon F."/>
            <person name="Lindquist E.A."/>
            <person name="Lipzen A."/>
            <person name="Malagnac F."/>
            <person name="Mello A."/>
            <person name="Molinier V."/>
            <person name="Miyauchi S."/>
            <person name="Poulain J."/>
            <person name="Riccioni C."/>
            <person name="Rubini A."/>
            <person name="Sitrit Y."/>
            <person name="Splivallo R."/>
            <person name="Traeger S."/>
            <person name="Wang M."/>
            <person name="Zifcakova L."/>
            <person name="Wipf D."/>
            <person name="Zambonelli A."/>
            <person name="Paolocci F."/>
            <person name="Nowrousian M."/>
            <person name="Ottonello S."/>
            <person name="Baldrian P."/>
            <person name="Spatafora J.W."/>
            <person name="Henrissat B."/>
            <person name="Nagy L.G."/>
            <person name="Aury J.M."/>
            <person name="Wincker P."/>
            <person name="Grigoriev I.V."/>
            <person name="Bonfante P."/>
            <person name="Martin F.M."/>
        </authorList>
    </citation>
    <scope>NUCLEOTIDE SEQUENCE [LARGE SCALE GENOMIC DNA]</scope>
    <source>
        <strain evidence="13 14">120613-1</strain>
    </source>
</reference>
<evidence type="ECO:0000256" key="2">
    <source>
        <dbReference type="ARBA" id="ARBA00020833"/>
    </source>
</evidence>
<evidence type="ECO:0000256" key="1">
    <source>
        <dbReference type="ARBA" id="ARBA00004123"/>
    </source>
</evidence>
<dbReference type="InterPro" id="IPR001965">
    <property type="entry name" value="Znf_PHD"/>
</dbReference>
<dbReference type="PROSITE" id="PS50016">
    <property type="entry name" value="ZF_PHD_2"/>
    <property type="match status" value="1"/>
</dbReference>
<feature type="region of interest" description="Disordered" evidence="10">
    <location>
        <begin position="288"/>
        <end position="317"/>
    </location>
</feature>
<evidence type="ECO:0000256" key="9">
    <source>
        <dbReference type="PROSITE-ProRule" id="PRU00146"/>
    </source>
</evidence>
<organism evidence="13 14">
    <name type="scientific">Choiromyces venosus 120613-1</name>
    <dbReference type="NCBI Taxonomy" id="1336337"/>
    <lineage>
        <taxon>Eukaryota</taxon>
        <taxon>Fungi</taxon>
        <taxon>Dikarya</taxon>
        <taxon>Ascomycota</taxon>
        <taxon>Pezizomycotina</taxon>
        <taxon>Pezizomycetes</taxon>
        <taxon>Pezizales</taxon>
        <taxon>Tuberaceae</taxon>
        <taxon>Choiromyces</taxon>
    </lineage>
</organism>
<feature type="domain" description="H15" evidence="12">
    <location>
        <begin position="317"/>
        <end position="387"/>
    </location>
</feature>
<dbReference type="AlphaFoldDB" id="A0A3N4JWV8"/>
<dbReference type="SUPFAM" id="SSF46785">
    <property type="entry name" value="Winged helix' DNA-binding domain"/>
    <property type="match status" value="1"/>
</dbReference>
<feature type="domain" description="PHD-type" evidence="11">
    <location>
        <begin position="162"/>
        <end position="218"/>
    </location>
</feature>
<evidence type="ECO:0000313" key="14">
    <source>
        <dbReference type="Proteomes" id="UP000276215"/>
    </source>
</evidence>
<keyword evidence="6" id="KW-0862">Zinc</keyword>
<keyword evidence="3" id="KW-0597">Phosphoprotein</keyword>
<dbReference type="InterPro" id="IPR005818">
    <property type="entry name" value="Histone_H1/H5_H15"/>
</dbReference>
<evidence type="ECO:0000256" key="3">
    <source>
        <dbReference type="ARBA" id="ARBA00022553"/>
    </source>
</evidence>
<comment type="subcellular location">
    <subcellularLocation>
        <location evidence="1">Nucleus</location>
    </subcellularLocation>
</comment>
<dbReference type="Gene3D" id="1.10.10.10">
    <property type="entry name" value="Winged helix-like DNA-binding domain superfamily/Winged helix DNA-binding domain"/>
    <property type="match status" value="1"/>
</dbReference>
<evidence type="ECO:0000256" key="10">
    <source>
        <dbReference type="SAM" id="MobiDB-lite"/>
    </source>
</evidence>
<evidence type="ECO:0000256" key="5">
    <source>
        <dbReference type="ARBA" id="ARBA00022771"/>
    </source>
</evidence>
<dbReference type="Pfam" id="PF00628">
    <property type="entry name" value="PHD"/>
    <property type="match status" value="1"/>
</dbReference>
<dbReference type="SUPFAM" id="SSF57903">
    <property type="entry name" value="FYVE/PHD zinc finger"/>
    <property type="match status" value="1"/>
</dbReference>
<dbReference type="InterPro" id="IPR013083">
    <property type="entry name" value="Znf_RING/FYVE/PHD"/>
</dbReference>
<evidence type="ECO:0000259" key="12">
    <source>
        <dbReference type="PROSITE" id="PS51504"/>
    </source>
</evidence>
<dbReference type="GO" id="GO:0008270">
    <property type="term" value="F:zinc ion binding"/>
    <property type="evidence" value="ECO:0007669"/>
    <property type="project" value="UniProtKB-KW"/>
</dbReference>
<evidence type="ECO:0000256" key="8">
    <source>
        <dbReference type="ARBA" id="ARBA00023242"/>
    </source>
</evidence>
<feature type="compositionally biased region" description="Acidic residues" evidence="10">
    <location>
        <begin position="481"/>
        <end position="492"/>
    </location>
</feature>
<keyword evidence="14" id="KW-1185">Reference proteome</keyword>
<dbReference type="CDD" id="cd15502">
    <property type="entry name" value="PHD_Phf1p_Phf2p_like"/>
    <property type="match status" value="1"/>
</dbReference>
<dbReference type="GO" id="GO:0003677">
    <property type="term" value="F:DNA binding"/>
    <property type="evidence" value="ECO:0007669"/>
    <property type="project" value="InterPro"/>
</dbReference>
<evidence type="ECO:0000313" key="13">
    <source>
        <dbReference type="EMBL" id="RPB02836.1"/>
    </source>
</evidence>
<dbReference type="Pfam" id="PF00538">
    <property type="entry name" value="Linker_histone"/>
    <property type="match status" value="1"/>
</dbReference>
<dbReference type="InterPro" id="IPR036388">
    <property type="entry name" value="WH-like_DNA-bd_sf"/>
</dbReference>
<dbReference type="SMART" id="SM00249">
    <property type="entry name" value="PHD"/>
    <property type="match status" value="1"/>
</dbReference>
<dbReference type="GO" id="GO:0000786">
    <property type="term" value="C:nucleosome"/>
    <property type="evidence" value="ECO:0007669"/>
    <property type="project" value="InterPro"/>
</dbReference>
<sequence>MTESQTLSPIIPRLDGNIAAPMDSTIDTDMVLRQNLEHWQQMAPPPPPQGLQTPLGISVATGALDTQLVESQSPELLTPKNAQTPKGGVKVKARGGSGKNTRRRKTGNTPIKDESDGASSEEFTMEGVKTKSGRKVHRPAHFNPAQKQPSRRRGPYRRIHDARICKICQRGHSPQSNMIVFCDGCNTPYHQLCHDPPIDDLVIAVAEAEWFCASCSKKREERPLSTGLSGVNLTEDEKRTYLASLPLSSLVELIFFCEKTHPDLPLYDPKTKSIVANIKTANVAAGVGNHRDEETPGVNGDSAPGEMEGGEPASLTGVPNWEDMIVRAIAAIGDEKGSQAKAIFEWLSNNYPALEGRDIRSEAQGSLQSALRKSRLLREGHSYKVNPEYISNKSSAPSQTDNIPVIPPGSGIKLPPETEDTDGLLVDDDLVAFSHRFNETAITHCTTADDEEDEEDDVMGGIGNDVLGIEGMNGVQDDDCNEDAPGEPDADGEGVVISASGVLG</sequence>
<dbReference type="PANTHER" id="PTHR12628:SF10">
    <property type="entry name" value="HOMEOBOX DOMAIN-CONTAINING PROTEIN"/>
    <property type="match status" value="1"/>
</dbReference>
<feature type="region of interest" description="Disordered" evidence="10">
    <location>
        <begin position="481"/>
        <end position="504"/>
    </location>
</feature>
<dbReference type="GO" id="GO:0006334">
    <property type="term" value="P:nucleosome assembly"/>
    <property type="evidence" value="ECO:0007669"/>
    <property type="project" value="InterPro"/>
</dbReference>
<dbReference type="STRING" id="1336337.A0A3N4JWV8"/>
<dbReference type="InterPro" id="IPR019787">
    <property type="entry name" value="Znf_PHD-finger"/>
</dbReference>
<dbReference type="Proteomes" id="UP000276215">
    <property type="component" value="Unassembled WGS sequence"/>
</dbReference>
<dbReference type="EMBL" id="ML120365">
    <property type="protein sequence ID" value="RPB02836.1"/>
    <property type="molecule type" value="Genomic_DNA"/>
</dbReference>
<dbReference type="OrthoDB" id="5863171at2759"/>
<dbReference type="InterPro" id="IPR036390">
    <property type="entry name" value="WH_DNA-bd_sf"/>
</dbReference>
<keyword evidence="5 9" id="KW-0863">Zinc-finger</keyword>